<reference evidence="5 8" key="3">
    <citation type="submission" date="2019-01" db="EMBL/GenBank/DDBJ databases">
        <title>Comparative genomic analysis of Brevibacterium aurantiacum sheds light on its evolution and its adaptation to smear-ripened cheeses.</title>
        <authorList>
            <person name="Moineau S."/>
        </authorList>
    </citation>
    <scope>NUCLEOTIDE SEQUENCE [LARGE SCALE GENOMIC DNA]</scope>
    <source>
        <strain evidence="5 8">SMQ-1420</strain>
    </source>
</reference>
<dbReference type="InterPro" id="IPR009057">
    <property type="entry name" value="Homeodomain-like_sf"/>
</dbReference>
<dbReference type="InterPro" id="IPR001647">
    <property type="entry name" value="HTH_TetR"/>
</dbReference>
<dbReference type="EMBL" id="CP025334">
    <property type="protein sequence ID" value="AZT96205.1"/>
    <property type="molecule type" value="Genomic_DNA"/>
</dbReference>
<dbReference type="Gene3D" id="1.10.10.60">
    <property type="entry name" value="Homeodomain-like"/>
    <property type="match status" value="1"/>
</dbReference>
<dbReference type="EMBL" id="FXYZ01000009">
    <property type="protein sequence ID" value="SMX87947.1"/>
    <property type="molecule type" value="Genomic_DNA"/>
</dbReference>
<gene>
    <name evidence="6" type="ORF">BAURA63_02363</name>
    <name evidence="5" type="ORF">CXR27_03660</name>
</gene>
<dbReference type="Pfam" id="PF17920">
    <property type="entry name" value="TetR_C_16"/>
    <property type="match status" value="1"/>
</dbReference>
<feature type="compositionally biased region" description="Low complexity" evidence="3">
    <location>
        <begin position="1"/>
        <end position="15"/>
    </location>
</feature>
<dbReference type="GO" id="GO:0003700">
    <property type="term" value="F:DNA-binding transcription factor activity"/>
    <property type="evidence" value="ECO:0007669"/>
    <property type="project" value="TreeGrafter"/>
</dbReference>
<dbReference type="RefSeq" id="WP_101598460.1">
    <property type="nucleotide sequence ID" value="NZ_CP025334.1"/>
</dbReference>
<keyword evidence="1 2" id="KW-0238">DNA-binding</keyword>
<dbReference type="Gene3D" id="1.10.357.10">
    <property type="entry name" value="Tetracycline Repressor, domain 2"/>
    <property type="match status" value="1"/>
</dbReference>
<dbReference type="PRINTS" id="PR00455">
    <property type="entry name" value="HTHTETR"/>
</dbReference>
<evidence type="ECO:0000313" key="5">
    <source>
        <dbReference type="EMBL" id="AZT96205.1"/>
    </source>
</evidence>
<dbReference type="Proteomes" id="UP000234327">
    <property type="component" value="Unassembled WGS sequence"/>
</dbReference>
<dbReference type="InterPro" id="IPR050109">
    <property type="entry name" value="HTH-type_TetR-like_transc_reg"/>
</dbReference>
<reference evidence="5 8" key="2">
    <citation type="submission" date="2017-12" db="EMBL/GenBank/DDBJ databases">
        <authorList>
            <person name="Levesque S."/>
        </authorList>
    </citation>
    <scope>NUCLEOTIDE SEQUENCE [LARGE SCALE GENOMIC DNA]</scope>
    <source>
        <strain evidence="5 8">SMQ-1420</strain>
    </source>
</reference>
<dbReference type="PANTHER" id="PTHR30055">
    <property type="entry name" value="HTH-TYPE TRANSCRIPTIONAL REGULATOR RUTR"/>
    <property type="match status" value="1"/>
</dbReference>
<evidence type="ECO:0000313" key="8">
    <source>
        <dbReference type="Proteomes" id="UP000282731"/>
    </source>
</evidence>
<organism evidence="6 7">
    <name type="scientific">Brevibacterium aurantiacum</name>
    <dbReference type="NCBI Taxonomy" id="273384"/>
    <lineage>
        <taxon>Bacteria</taxon>
        <taxon>Bacillati</taxon>
        <taxon>Actinomycetota</taxon>
        <taxon>Actinomycetes</taxon>
        <taxon>Micrococcales</taxon>
        <taxon>Brevibacteriaceae</taxon>
        <taxon>Brevibacterium</taxon>
    </lineage>
</organism>
<accession>A0A2H1JKF8</accession>
<dbReference type="Proteomes" id="UP000282731">
    <property type="component" value="Chromosome"/>
</dbReference>
<evidence type="ECO:0000256" key="1">
    <source>
        <dbReference type="ARBA" id="ARBA00023125"/>
    </source>
</evidence>
<sequence>MSTQPSKQSQPSPRRAQPPRRGRRPGQESSRQSILEAARARFAAEGFTATTIRRVAADAGVDASQVMQFFRSKEELFAAVMAIPPSALERFATAFEGPDEHLGERVVRAFLAAWEGAPNESEPLMAMLRGAIVNDTAAAALRDFIEARLIDKTRDRAEPDARLRAALASSMLVGLVTGRDIIGVPTLAEADVEEIVAGAAPAIQAILAPAT</sequence>
<dbReference type="SUPFAM" id="SSF46689">
    <property type="entry name" value="Homeodomain-like"/>
    <property type="match status" value="1"/>
</dbReference>
<evidence type="ECO:0000313" key="7">
    <source>
        <dbReference type="Proteomes" id="UP000234327"/>
    </source>
</evidence>
<evidence type="ECO:0000313" key="6">
    <source>
        <dbReference type="EMBL" id="SMX87947.1"/>
    </source>
</evidence>
<dbReference type="InterPro" id="IPR041678">
    <property type="entry name" value="TetR_C_16"/>
</dbReference>
<feature type="DNA-binding region" description="H-T-H motif" evidence="2">
    <location>
        <begin position="51"/>
        <end position="70"/>
    </location>
</feature>
<name>A0A2H1JKF8_BREAU</name>
<dbReference type="Pfam" id="PF00440">
    <property type="entry name" value="TetR_N"/>
    <property type="match status" value="1"/>
</dbReference>
<evidence type="ECO:0000256" key="2">
    <source>
        <dbReference type="PROSITE-ProRule" id="PRU00335"/>
    </source>
</evidence>
<protein>
    <submittedName>
        <fullName evidence="5">TetR/AcrR family transcriptional regulator</fullName>
    </submittedName>
    <submittedName>
        <fullName evidence="6">Transcriptional regulator, TetR family</fullName>
    </submittedName>
</protein>
<dbReference type="InterPro" id="IPR036271">
    <property type="entry name" value="Tet_transcr_reg_TetR-rel_C_sf"/>
</dbReference>
<evidence type="ECO:0000259" key="4">
    <source>
        <dbReference type="PROSITE" id="PS50977"/>
    </source>
</evidence>
<dbReference type="PROSITE" id="PS50977">
    <property type="entry name" value="HTH_TETR_2"/>
    <property type="match status" value="1"/>
</dbReference>
<evidence type="ECO:0000256" key="3">
    <source>
        <dbReference type="SAM" id="MobiDB-lite"/>
    </source>
</evidence>
<reference evidence="6 7" key="1">
    <citation type="submission" date="2017-03" db="EMBL/GenBank/DDBJ databases">
        <authorList>
            <person name="Afonso C.L."/>
            <person name="Miller P.J."/>
            <person name="Scott M.A."/>
            <person name="Spackman E."/>
            <person name="Goraichik I."/>
            <person name="Dimitrov K.M."/>
            <person name="Suarez D.L."/>
            <person name="Swayne D.E."/>
        </authorList>
    </citation>
    <scope>NUCLEOTIDE SEQUENCE [LARGE SCALE GENOMIC DNA]</scope>
    <source>
        <strain evidence="6">6</strain>
        <strain evidence="7">6(3)</strain>
    </source>
</reference>
<dbReference type="GO" id="GO:0000976">
    <property type="term" value="F:transcription cis-regulatory region binding"/>
    <property type="evidence" value="ECO:0007669"/>
    <property type="project" value="TreeGrafter"/>
</dbReference>
<feature type="domain" description="HTH tetR-type" evidence="4">
    <location>
        <begin position="28"/>
        <end position="88"/>
    </location>
</feature>
<dbReference type="SUPFAM" id="SSF48498">
    <property type="entry name" value="Tetracyclin repressor-like, C-terminal domain"/>
    <property type="match status" value="1"/>
</dbReference>
<feature type="region of interest" description="Disordered" evidence="3">
    <location>
        <begin position="1"/>
        <end position="32"/>
    </location>
</feature>
<dbReference type="AlphaFoldDB" id="A0A2H1JKF8"/>
<dbReference type="PANTHER" id="PTHR30055:SF235">
    <property type="entry name" value="TRANSCRIPTIONAL REGULATORY PROTEIN"/>
    <property type="match status" value="1"/>
</dbReference>
<proteinExistence type="predicted"/>